<dbReference type="Proteomes" id="UP000273054">
    <property type="component" value="Segment"/>
</dbReference>
<protein>
    <submittedName>
        <fullName evidence="1">Uncharacterized protein</fullName>
    </submittedName>
</protein>
<gene>
    <name evidence="1" type="ORF">BRZCDTV_351</name>
</gene>
<accession>A0A2R8FEK9</accession>
<reference evidence="1" key="1">
    <citation type="submission" date="2018-03" db="EMBL/GenBank/DDBJ databases">
        <authorList>
            <consortium name="Urmite Genomes"/>
        </authorList>
    </citation>
    <scope>NUCLEOTIDE SEQUENCE [LARGE SCALE GENOMIC DNA]</scope>
    <source>
        <strain evidence="1">IHUMI-27.7</strain>
    </source>
</reference>
<proteinExistence type="predicted"/>
<keyword evidence="2" id="KW-1185">Reference proteome</keyword>
<name>A0A2R8FEK9_9VIRU</name>
<sequence length="109" mass="12462">METDIKRIWEAQDYKVPKHVLAEVAILADETEDSWIRNKLLVIRDDQSIFSFMDSDGNVYYIASSKCYLDEGKYVCVGPLYVAPGPTDSQRVQYARKEIIPVVFPNPST</sequence>
<dbReference type="EMBL" id="LT994651">
    <property type="protein sequence ID" value="SPN79447.1"/>
    <property type="molecule type" value="Genomic_DNA"/>
</dbReference>
<evidence type="ECO:0000313" key="2">
    <source>
        <dbReference type="Proteomes" id="UP000273054"/>
    </source>
</evidence>
<evidence type="ECO:0000313" key="1">
    <source>
        <dbReference type="EMBL" id="SPN79447.1"/>
    </source>
</evidence>
<organism evidence="1">
    <name type="scientific">Brazilian cedratvirus IHUMI</name>
    <dbReference type="NCBI Taxonomy" id="2126980"/>
    <lineage>
        <taxon>Viruses</taxon>
        <taxon>Pithoviruses</taxon>
        <taxon>Orthocedratvirinae</taxon>
        <taxon>Alphacedratvirus</taxon>
        <taxon>Alphacedratvirus brasiliense</taxon>
    </lineage>
</organism>